<reference evidence="9 10" key="1">
    <citation type="submission" date="2018-03" db="EMBL/GenBank/DDBJ databases">
        <title>Genome sequence of Clostridium luticellarii DSM 29923.</title>
        <authorList>
            <person name="Poehlein A."/>
            <person name="Daniel R."/>
        </authorList>
    </citation>
    <scope>NUCLEOTIDE SEQUENCE [LARGE SCALE GENOMIC DNA]</scope>
    <source>
        <strain evidence="9 10">DSM 29923</strain>
    </source>
</reference>
<proteinExistence type="predicted"/>
<evidence type="ECO:0000313" key="9">
    <source>
        <dbReference type="EMBL" id="PRR84954.1"/>
    </source>
</evidence>
<feature type="transmembrane region" description="Helical" evidence="7">
    <location>
        <begin position="234"/>
        <end position="252"/>
    </location>
</feature>
<gene>
    <name evidence="9" type="primary">qacA_1</name>
    <name evidence="9" type="ORF">CLLU_20770</name>
</gene>
<evidence type="ECO:0000256" key="7">
    <source>
        <dbReference type="SAM" id="Phobius"/>
    </source>
</evidence>
<sequence>MRRIETVRSRAEINVKATLAVLALSGFLSVFNETILNVALNTLMEEMNVTAGTIQWIVTAYMIIVSVMVPVTAFLIQSFELKKLYLGSMMILLIGTICAAGSTTFVMLLASRMLQALGTGMMIPIMMNTILLITPLEKRGSAMAVGACAIQLGPALGPTASGFILQFFNWHALFIILIPLIILAMIFGYIYLVNVSVLTKPKIDIASIILSTAGVGGIIYGLSSLSSFSGGGGGIRVVIIIFIVGIMSLLAFGRRQLRLKEPMLEIRTFKFTMFSIGVTLVMISMMTIFTMNVMLPIFLQGALKTTTFTAAMILLPATLINGFVTLIGGKIYDKLGARVLIQAGFIIIFVSLLILSRLTIDTSPARIIIVYMIVCVGVGSTLSPSQTNSLDQLPKEYYPHGVAILNTLQQLSAAIGSSLFIGIMSASQQKALDNLASEQAAVAAGFSAAVLALAGFVLVGLCLSFALKFENKSHYFHKKLS</sequence>
<dbReference type="GO" id="GO:0005886">
    <property type="term" value="C:plasma membrane"/>
    <property type="evidence" value="ECO:0007669"/>
    <property type="project" value="UniProtKB-SubCell"/>
</dbReference>
<dbReference type="AlphaFoldDB" id="A0A2T0BM46"/>
<feature type="transmembrane region" description="Helical" evidence="7">
    <location>
        <begin position="143"/>
        <end position="164"/>
    </location>
</feature>
<dbReference type="GO" id="GO:0022857">
    <property type="term" value="F:transmembrane transporter activity"/>
    <property type="evidence" value="ECO:0007669"/>
    <property type="project" value="InterPro"/>
</dbReference>
<feature type="transmembrane region" description="Helical" evidence="7">
    <location>
        <begin position="307"/>
        <end position="327"/>
    </location>
</feature>
<dbReference type="SUPFAM" id="SSF103473">
    <property type="entry name" value="MFS general substrate transporter"/>
    <property type="match status" value="1"/>
</dbReference>
<dbReference type="InterPro" id="IPR004638">
    <property type="entry name" value="EmrB-like"/>
</dbReference>
<keyword evidence="5 7" id="KW-1133">Transmembrane helix</keyword>
<feature type="transmembrane region" description="Helical" evidence="7">
    <location>
        <begin position="339"/>
        <end position="358"/>
    </location>
</feature>
<dbReference type="EMBL" id="PVXP01000028">
    <property type="protein sequence ID" value="PRR84954.1"/>
    <property type="molecule type" value="Genomic_DNA"/>
</dbReference>
<feature type="transmembrane region" description="Helical" evidence="7">
    <location>
        <begin position="446"/>
        <end position="469"/>
    </location>
</feature>
<dbReference type="RefSeq" id="WP_106009664.1">
    <property type="nucleotide sequence ID" value="NZ_JALCPJ010000039.1"/>
</dbReference>
<dbReference type="InterPro" id="IPR036259">
    <property type="entry name" value="MFS_trans_sf"/>
</dbReference>
<dbReference type="PANTHER" id="PTHR42718:SF43">
    <property type="entry name" value="LINCOMYCIN RESISTANCE PROTEIN LMRB"/>
    <property type="match status" value="1"/>
</dbReference>
<feature type="transmembrane region" description="Helical" evidence="7">
    <location>
        <begin position="403"/>
        <end position="426"/>
    </location>
</feature>
<feature type="transmembrane region" description="Helical" evidence="7">
    <location>
        <begin position="364"/>
        <end position="382"/>
    </location>
</feature>
<keyword evidence="6 7" id="KW-0472">Membrane</keyword>
<dbReference type="Gene3D" id="1.20.1250.20">
    <property type="entry name" value="MFS general substrate transporter like domains"/>
    <property type="match status" value="1"/>
</dbReference>
<keyword evidence="3" id="KW-1003">Cell membrane</keyword>
<accession>A0A2T0BM46</accession>
<name>A0A2T0BM46_9CLOT</name>
<organism evidence="9 10">
    <name type="scientific">Clostridium luticellarii</name>
    <dbReference type="NCBI Taxonomy" id="1691940"/>
    <lineage>
        <taxon>Bacteria</taxon>
        <taxon>Bacillati</taxon>
        <taxon>Bacillota</taxon>
        <taxon>Clostridia</taxon>
        <taxon>Eubacteriales</taxon>
        <taxon>Clostridiaceae</taxon>
        <taxon>Clostridium</taxon>
    </lineage>
</organism>
<keyword evidence="10" id="KW-1185">Reference proteome</keyword>
<feature type="transmembrane region" description="Helical" evidence="7">
    <location>
        <begin position="170"/>
        <end position="193"/>
    </location>
</feature>
<feature type="transmembrane region" description="Helical" evidence="7">
    <location>
        <begin position="205"/>
        <end position="222"/>
    </location>
</feature>
<feature type="transmembrane region" description="Helical" evidence="7">
    <location>
        <begin position="88"/>
        <end position="110"/>
    </location>
</feature>
<evidence type="ECO:0000313" key="10">
    <source>
        <dbReference type="Proteomes" id="UP000237798"/>
    </source>
</evidence>
<comment type="subcellular location">
    <subcellularLocation>
        <location evidence="1">Cell membrane</location>
        <topology evidence="1">Multi-pass membrane protein</topology>
    </subcellularLocation>
</comment>
<feature type="transmembrane region" description="Helical" evidence="7">
    <location>
        <begin position="273"/>
        <end position="295"/>
    </location>
</feature>
<feature type="transmembrane region" description="Helical" evidence="7">
    <location>
        <begin position="56"/>
        <end position="76"/>
    </location>
</feature>
<dbReference type="PANTHER" id="PTHR42718">
    <property type="entry name" value="MAJOR FACILITATOR SUPERFAMILY MULTIDRUG TRANSPORTER MFSC"/>
    <property type="match status" value="1"/>
</dbReference>
<evidence type="ECO:0000256" key="4">
    <source>
        <dbReference type="ARBA" id="ARBA00022692"/>
    </source>
</evidence>
<feature type="domain" description="Major facilitator superfamily (MFS) profile" evidence="8">
    <location>
        <begin position="18"/>
        <end position="472"/>
    </location>
</feature>
<evidence type="ECO:0000256" key="6">
    <source>
        <dbReference type="ARBA" id="ARBA00023136"/>
    </source>
</evidence>
<keyword evidence="2" id="KW-0813">Transport</keyword>
<evidence type="ECO:0000256" key="5">
    <source>
        <dbReference type="ARBA" id="ARBA00022989"/>
    </source>
</evidence>
<dbReference type="InterPro" id="IPR020846">
    <property type="entry name" value="MFS_dom"/>
</dbReference>
<protein>
    <submittedName>
        <fullName evidence="9">Antiseptic resistance protein</fullName>
    </submittedName>
</protein>
<evidence type="ECO:0000259" key="8">
    <source>
        <dbReference type="PROSITE" id="PS50850"/>
    </source>
</evidence>
<dbReference type="PROSITE" id="PS50850">
    <property type="entry name" value="MFS"/>
    <property type="match status" value="1"/>
</dbReference>
<keyword evidence="4 7" id="KW-0812">Transmembrane</keyword>
<dbReference type="NCBIfam" id="TIGR00711">
    <property type="entry name" value="efflux_EmrB"/>
    <property type="match status" value="1"/>
</dbReference>
<comment type="caution">
    <text evidence="9">The sequence shown here is derived from an EMBL/GenBank/DDBJ whole genome shotgun (WGS) entry which is preliminary data.</text>
</comment>
<evidence type="ECO:0000256" key="1">
    <source>
        <dbReference type="ARBA" id="ARBA00004651"/>
    </source>
</evidence>
<dbReference type="OrthoDB" id="102502at2"/>
<dbReference type="Pfam" id="PF07690">
    <property type="entry name" value="MFS_1"/>
    <property type="match status" value="1"/>
</dbReference>
<evidence type="ECO:0000256" key="2">
    <source>
        <dbReference type="ARBA" id="ARBA00022448"/>
    </source>
</evidence>
<evidence type="ECO:0000256" key="3">
    <source>
        <dbReference type="ARBA" id="ARBA00022475"/>
    </source>
</evidence>
<feature type="transmembrane region" description="Helical" evidence="7">
    <location>
        <begin position="116"/>
        <end position="136"/>
    </location>
</feature>
<dbReference type="InterPro" id="IPR011701">
    <property type="entry name" value="MFS"/>
</dbReference>
<dbReference type="Gene3D" id="1.20.1720.10">
    <property type="entry name" value="Multidrug resistance protein D"/>
    <property type="match status" value="1"/>
</dbReference>
<dbReference type="Proteomes" id="UP000237798">
    <property type="component" value="Unassembled WGS sequence"/>
</dbReference>